<evidence type="ECO:0008006" key="4">
    <source>
        <dbReference type="Google" id="ProtNLM"/>
    </source>
</evidence>
<proteinExistence type="predicted"/>
<dbReference type="EMBL" id="JBGUBD010000005">
    <property type="protein sequence ID" value="MFA9478658.1"/>
    <property type="molecule type" value="Genomic_DNA"/>
</dbReference>
<reference evidence="2 3" key="1">
    <citation type="submission" date="2024-08" db="EMBL/GenBank/DDBJ databases">
        <title>Whole-genome sequencing of halo(alkali)philic microorganisms from hypersaline lakes.</title>
        <authorList>
            <person name="Sorokin D.Y."/>
            <person name="Merkel A.Y."/>
            <person name="Messina E."/>
            <person name="Yakimov M."/>
        </authorList>
    </citation>
    <scope>NUCLEOTIDE SEQUENCE [LARGE SCALE GENOMIC DNA]</scope>
    <source>
        <strain evidence="2 3">AB-hyl4</strain>
    </source>
</reference>
<comment type="caution">
    <text evidence="2">The sequence shown here is derived from an EMBL/GenBank/DDBJ whole genome shotgun (WGS) entry which is preliminary data.</text>
</comment>
<keyword evidence="3" id="KW-1185">Reference proteome</keyword>
<accession>A0ABV4U8P9</accession>
<keyword evidence="1" id="KW-1133">Transmembrane helix</keyword>
<gene>
    <name evidence="2" type="ORF">ACERK3_10155</name>
</gene>
<evidence type="ECO:0000256" key="1">
    <source>
        <dbReference type="SAM" id="Phobius"/>
    </source>
</evidence>
<evidence type="ECO:0000313" key="2">
    <source>
        <dbReference type="EMBL" id="MFA9478658.1"/>
    </source>
</evidence>
<dbReference type="RefSeq" id="WP_425345584.1">
    <property type="nucleotide sequence ID" value="NZ_JBGUBD010000005.1"/>
</dbReference>
<name>A0ABV4U8P9_9BACT</name>
<sequence>MPETEAKTEESPKGGFSLKTVLVLVAILALEAAAISAVFLLSGGPEDARAAGAAEDEAALAEQPVEVLVIADKFQNTRTGRSYLYDTEVYIVTQRRWRGSVEQRIDSMEAQLTSDVATIFRRAEPAHLLEPELATLTRQLEAAMNRRLGKDEEGEPLVQEVLIRKLMRFRGDL</sequence>
<protein>
    <recommendedName>
        <fullName evidence="4">Flagellar protein FliL</fullName>
    </recommendedName>
</protein>
<evidence type="ECO:0000313" key="3">
    <source>
        <dbReference type="Proteomes" id="UP001575105"/>
    </source>
</evidence>
<feature type="transmembrane region" description="Helical" evidence="1">
    <location>
        <begin position="20"/>
        <end position="41"/>
    </location>
</feature>
<dbReference type="Proteomes" id="UP001575105">
    <property type="component" value="Unassembled WGS sequence"/>
</dbReference>
<keyword evidence="1" id="KW-0812">Transmembrane</keyword>
<keyword evidence="1" id="KW-0472">Membrane</keyword>
<organism evidence="2 3">
    <name type="scientific">Natronomicrosphaera hydrolytica</name>
    <dbReference type="NCBI Taxonomy" id="3242702"/>
    <lineage>
        <taxon>Bacteria</taxon>
        <taxon>Pseudomonadati</taxon>
        <taxon>Planctomycetota</taxon>
        <taxon>Phycisphaerae</taxon>
        <taxon>Phycisphaerales</taxon>
        <taxon>Phycisphaeraceae</taxon>
        <taxon>Natronomicrosphaera</taxon>
    </lineage>
</organism>